<evidence type="ECO:0000313" key="15">
    <source>
        <dbReference type="EMBL" id="KAK3579093.1"/>
    </source>
</evidence>
<dbReference type="AlphaFoldDB" id="A0AAE0RTA4"/>
<organism evidence="15 16">
    <name type="scientific">Potamilus streckersoni</name>
    <dbReference type="NCBI Taxonomy" id="2493646"/>
    <lineage>
        <taxon>Eukaryota</taxon>
        <taxon>Metazoa</taxon>
        <taxon>Spiralia</taxon>
        <taxon>Lophotrochozoa</taxon>
        <taxon>Mollusca</taxon>
        <taxon>Bivalvia</taxon>
        <taxon>Autobranchia</taxon>
        <taxon>Heteroconchia</taxon>
        <taxon>Palaeoheterodonta</taxon>
        <taxon>Unionida</taxon>
        <taxon>Unionoidea</taxon>
        <taxon>Unionidae</taxon>
        <taxon>Ambleminae</taxon>
        <taxon>Lampsilini</taxon>
        <taxon>Potamilus</taxon>
    </lineage>
</organism>
<evidence type="ECO:0000256" key="12">
    <source>
        <dbReference type="ARBA" id="ARBA00023224"/>
    </source>
</evidence>
<evidence type="ECO:0000256" key="8">
    <source>
        <dbReference type="ARBA" id="ARBA00023136"/>
    </source>
</evidence>
<evidence type="ECO:0000256" key="6">
    <source>
        <dbReference type="ARBA" id="ARBA00022989"/>
    </source>
</evidence>
<name>A0AAE0RTA4_9BIVA</name>
<feature type="transmembrane region" description="Helical" evidence="13">
    <location>
        <begin position="812"/>
        <end position="836"/>
    </location>
</feature>
<evidence type="ECO:0000313" key="16">
    <source>
        <dbReference type="Proteomes" id="UP001195483"/>
    </source>
</evidence>
<feature type="transmembrane region" description="Helical" evidence="13">
    <location>
        <begin position="655"/>
        <end position="675"/>
    </location>
</feature>
<dbReference type="Gene3D" id="3.40.50.2300">
    <property type="match status" value="2"/>
</dbReference>
<evidence type="ECO:0000256" key="11">
    <source>
        <dbReference type="ARBA" id="ARBA00023180"/>
    </source>
</evidence>
<dbReference type="PROSITE" id="PS00981">
    <property type="entry name" value="G_PROTEIN_RECEP_F3_3"/>
    <property type="match status" value="1"/>
</dbReference>
<dbReference type="Pfam" id="PF01094">
    <property type="entry name" value="ANF_receptor"/>
    <property type="match status" value="1"/>
</dbReference>
<gene>
    <name evidence="15" type="ORF">CHS0354_029952</name>
</gene>
<keyword evidence="12" id="KW-0807">Transducer</keyword>
<feature type="transmembrane region" description="Helical" evidence="13">
    <location>
        <begin position="705"/>
        <end position="725"/>
    </location>
</feature>
<dbReference type="Pfam" id="PF07562">
    <property type="entry name" value="NCD3G"/>
    <property type="match status" value="1"/>
</dbReference>
<dbReference type="GO" id="GO:0004930">
    <property type="term" value="F:G protein-coupled receptor activity"/>
    <property type="evidence" value="ECO:0007669"/>
    <property type="project" value="UniProtKB-KW"/>
</dbReference>
<dbReference type="GO" id="GO:0005886">
    <property type="term" value="C:plasma membrane"/>
    <property type="evidence" value="ECO:0007669"/>
    <property type="project" value="UniProtKB-SubCell"/>
</dbReference>
<dbReference type="InterPro" id="IPR038550">
    <property type="entry name" value="GPCR_3_9-Cys_sf"/>
</dbReference>
<reference evidence="15" key="3">
    <citation type="submission" date="2023-05" db="EMBL/GenBank/DDBJ databases">
        <authorList>
            <person name="Smith C.H."/>
        </authorList>
    </citation>
    <scope>NUCLEOTIDE SEQUENCE</scope>
    <source>
        <strain evidence="15">CHS0354</strain>
        <tissue evidence="15">Mantle</tissue>
    </source>
</reference>
<keyword evidence="7" id="KW-0297">G-protein coupled receptor</keyword>
<dbReference type="InterPro" id="IPR017978">
    <property type="entry name" value="GPCR_3_C"/>
</dbReference>
<reference evidence="15" key="2">
    <citation type="journal article" date="2021" name="Genome Biol. Evol.">
        <title>Developing a high-quality reference genome for a parasitic bivalve with doubly uniparental inheritance (Bivalvia: Unionida).</title>
        <authorList>
            <person name="Smith C.H."/>
        </authorList>
    </citation>
    <scope>NUCLEOTIDE SEQUENCE</scope>
    <source>
        <strain evidence="15">CHS0354</strain>
        <tissue evidence="15">Mantle</tissue>
    </source>
</reference>
<dbReference type="FunFam" id="3.40.50.2300:FF:000009">
    <property type="entry name" value="Glutamate receptor, metabotropic 4"/>
    <property type="match status" value="1"/>
</dbReference>
<dbReference type="PRINTS" id="PR00248">
    <property type="entry name" value="GPCRMGR"/>
</dbReference>
<dbReference type="InterPro" id="IPR050726">
    <property type="entry name" value="mGluR"/>
</dbReference>
<dbReference type="CDD" id="cd06362">
    <property type="entry name" value="PBP1_mGluR"/>
    <property type="match status" value="1"/>
</dbReference>
<dbReference type="InterPro" id="IPR000337">
    <property type="entry name" value="GPCR_3"/>
</dbReference>
<evidence type="ECO:0000256" key="2">
    <source>
        <dbReference type="ARBA" id="ARBA00007242"/>
    </source>
</evidence>
<keyword evidence="3" id="KW-1003">Cell membrane</keyword>
<dbReference type="InterPro" id="IPR001828">
    <property type="entry name" value="ANF_lig-bd_rcpt"/>
</dbReference>
<evidence type="ECO:0000256" key="5">
    <source>
        <dbReference type="ARBA" id="ARBA00022729"/>
    </source>
</evidence>
<evidence type="ECO:0000256" key="1">
    <source>
        <dbReference type="ARBA" id="ARBA00004651"/>
    </source>
</evidence>
<feature type="transmembrane region" description="Helical" evidence="13">
    <location>
        <begin position="630"/>
        <end position="649"/>
    </location>
</feature>
<accession>A0AAE0RTA4</accession>
<dbReference type="Proteomes" id="UP001195483">
    <property type="component" value="Unassembled WGS sequence"/>
</dbReference>
<dbReference type="PROSITE" id="PS00979">
    <property type="entry name" value="G_PROTEIN_RECEP_F3_1"/>
    <property type="match status" value="1"/>
</dbReference>
<comment type="subcellular location">
    <subcellularLocation>
        <location evidence="1">Cell membrane</location>
        <topology evidence="1">Multi-pass membrane protein</topology>
    </subcellularLocation>
</comment>
<dbReference type="InterPro" id="IPR017979">
    <property type="entry name" value="GPCR_3_CS"/>
</dbReference>
<evidence type="ECO:0000256" key="9">
    <source>
        <dbReference type="ARBA" id="ARBA00023157"/>
    </source>
</evidence>
<dbReference type="SUPFAM" id="SSF53822">
    <property type="entry name" value="Periplasmic binding protein-like I"/>
    <property type="match status" value="1"/>
</dbReference>
<feature type="transmembrane region" description="Helical" evidence="13">
    <location>
        <begin position="751"/>
        <end position="772"/>
    </location>
</feature>
<dbReference type="CDD" id="cd15934">
    <property type="entry name" value="7tmC_mGluRs_group2_3"/>
    <property type="match status" value="1"/>
</dbReference>
<evidence type="ECO:0000256" key="13">
    <source>
        <dbReference type="SAM" id="Phobius"/>
    </source>
</evidence>
<keyword evidence="16" id="KW-1185">Reference proteome</keyword>
<feature type="transmembrane region" description="Helical" evidence="13">
    <location>
        <begin position="591"/>
        <end position="615"/>
    </location>
</feature>
<dbReference type="InterPro" id="IPR011500">
    <property type="entry name" value="GPCR_3_9-Cys_dom"/>
</dbReference>
<dbReference type="PRINTS" id="PR00593">
    <property type="entry name" value="MTABOTROPICR"/>
</dbReference>
<dbReference type="Gene3D" id="2.10.50.30">
    <property type="entry name" value="GPCR, family 3, nine cysteines domain"/>
    <property type="match status" value="1"/>
</dbReference>
<keyword evidence="8 13" id="KW-0472">Membrane</keyword>
<feature type="transmembrane region" description="Helical" evidence="13">
    <location>
        <begin position="784"/>
        <end position="806"/>
    </location>
</feature>
<comment type="similarity">
    <text evidence="2">Belongs to the G-protein coupled receptor 3 family.</text>
</comment>
<reference evidence="15" key="1">
    <citation type="journal article" date="2021" name="Genome Biol. Evol.">
        <title>A High-Quality Reference Genome for a Parasitic Bivalve with Doubly Uniparental Inheritance (Bivalvia: Unionida).</title>
        <authorList>
            <person name="Smith C.H."/>
        </authorList>
    </citation>
    <scope>NUCLEOTIDE SEQUENCE</scope>
    <source>
        <strain evidence="15">CHS0354</strain>
    </source>
</reference>
<evidence type="ECO:0000256" key="10">
    <source>
        <dbReference type="ARBA" id="ARBA00023170"/>
    </source>
</evidence>
<keyword evidence="4 13" id="KW-0812">Transmembrane</keyword>
<keyword evidence="10" id="KW-0675">Receptor</keyword>
<evidence type="ECO:0000259" key="14">
    <source>
        <dbReference type="PROSITE" id="PS50259"/>
    </source>
</evidence>
<keyword evidence="6 13" id="KW-1133">Transmembrane helix</keyword>
<comment type="caution">
    <text evidence="15">The sequence shown here is derived from an EMBL/GenBank/DDBJ whole genome shotgun (WGS) entry which is preliminary data.</text>
</comment>
<evidence type="ECO:0000256" key="4">
    <source>
        <dbReference type="ARBA" id="ARBA00022692"/>
    </source>
</evidence>
<dbReference type="InterPro" id="IPR028082">
    <property type="entry name" value="Peripla_BP_I"/>
</dbReference>
<dbReference type="InterPro" id="IPR000162">
    <property type="entry name" value="GPCR_3_mtglu_rcpt"/>
</dbReference>
<evidence type="ECO:0000256" key="7">
    <source>
        <dbReference type="ARBA" id="ARBA00023040"/>
    </source>
</evidence>
<keyword evidence="11" id="KW-0325">Glycoprotein</keyword>
<evidence type="ECO:0000256" key="3">
    <source>
        <dbReference type="ARBA" id="ARBA00022475"/>
    </source>
</evidence>
<feature type="domain" description="G-protein coupled receptors family 3 profile" evidence="14">
    <location>
        <begin position="592"/>
        <end position="858"/>
    </location>
</feature>
<dbReference type="FunFam" id="2.10.50.30:FF:000001">
    <property type="entry name" value="metabotropic glutamate receptor 1"/>
    <property type="match status" value="1"/>
</dbReference>
<keyword evidence="5" id="KW-0732">Signal</keyword>
<dbReference type="Pfam" id="PF00003">
    <property type="entry name" value="7tm_3"/>
    <property type="match status" value="1"/>
</dbReference>
<dbReference type="EMBL" id="JAEAOA010001785">
    <property type="protein sequence ID" value="KAK3579093.1"/>
    <property type="molecule type" value="Genomic_DNA"/>
</dbReference>
<keyword evidence="9" id="KW-1015">Disulfide bond</keyword>
<protein>
    <recommendedName>
        <fullName evidence="14">G-protein coupled receptors family 3 profile domain-containing protein</fullName>
    </recommendedName>
</protein>
<sequence>MLISIEVFEKWRIWILLSLFTTAVYGILEENGSLLVPEGKRSATIIGDISLGGLFPVHHEGVRNESCGKINHDRGIQRLEAMLFTIDKINKNSTILPGITLGAQIFDTCARGTYALEKSLEYIRGFFSSLDASEFVCEDGSKAKAKHHTTPIVGVIGGSYSTVSIQVANLLRLFKIPQISYASTSAALSDKSRYEYFVRTVPPDRFQAKAMVDLVDAFNWTYVSTVASEGEYGVSGIEYFQQEASAKNICFAATLKISAKPSMPEFDSVITDLLKIKNVKVVILFLRVEDARGLLEAANRRHLYGQFLWIAADGWGTQDAPVKGNERAAQGALTIELQSAVINEFDEYFMKLDPRKNDRNPWFREYWEAIHNCKWPDEKNPYTDNSVVFCTGSEILSQAKYKQETKVQFVYDAVLAMALALDNMIKDDCPVRDKNCPALRKINGEKLLKQYLLNISFDDGHGATVTFDESGDALGRYNIMNYKLNRDTREYGYDKVGTWSSSLDINLDNIVWPGETKDIPESRCSKPCKPFEIKHVGENGDLCCWICIPCQSYEYLKNEFKCEDCGPGRWPTLDRKGCFDLPENYMQWNTVYVIVPVCLSGLGIAATLTVIITFLRNNDTPIVRASGKELSYMLLCGCLLCYLMTFILIMKPSTIVCIIQRFGVGFGFAVIYSSLLTKTNRISRIFVSARKTAQRPSFISPKSQIVIASILISLQVIVTIIWLVLEPPGTRLYFPNGRRDEVILKCRTEDLSFLASLIYNIVLIIICTFYAIKTRTIPENFNESKFIGFTMYTTCIIWLAFVPIYFGTLNSFQVQITTLCVSVSLSATVALGCLFAPKIYIIVFQPEKNVRKLTMNSSLKKMAASTFNNSENPAELMKLNMKNFCNHFSSINVTTTETEMDKGSMTSL</sequence>
<dbReference type="PROSITE" id="PS50259">
    <property type="entry name" value="G_PROTEIN_RECEP_F3_4"/>
    <property type="match status" value="1"/>
</dbReference>
<dbReference type="PANTHER" id="PTHR24060">
    <property type="entry name" value="METABOTROPIC GLUTAMATE RECEPTOR"/>
    <property type="match status" value="1"/>
</dbReference>
<proteinExistence type="inferred from homology"/>